<organism evidence="2 3">
    <name type="scientific">Rhypophila decipiens</name>
    <dbReference type="NCBI Taxonomy" id="261697"/>
    <lineage>
        <taxon>Eukaryota</taxon>
        <taxon>Fungi</taxon>
        <taxon>Dikarya</taxon>
        <taxon>Ascomycota</taxon>
        <taxon>Pezizomycotina</taxon>
        <taxon>Sordariomycetes</taxon>
        <taxon>Sordariomycetidae</taxon>
        <taxon>Sordariales</taxon>
        <taxon>Naviculisporaceae</taxon>
        <taxon>Rhypophila</taxon>
    </lineage>
</organism>
<proteinExistence type="predicted"/>
<keyword evidence="1" id="KW-0732">Signal</keyword>
<name>A0AAN6YJ02_9PEZI</name>
<feature type="chain" id="PRO_5042972482" evidence="1">
    <location>
        <begin position="19"/>
        <end position="188"/>
    </location>
</feature>
<feature type="signal peptide" evidence="1">
    <location>
        <begin position="1"/>
        <end position="18"/>
    </location>
</feature>
<sequence>MQFTKLISLLAAAVVATAENTVTFVSQDSFDRTVIFTSNPNYAKLPDTVVPASKNVTVPFPQGWQGNWYAVKKGEPNIPGMLGEVAFNGWNGITYFDVSAIVNPNDKDNVKQMWPADEEEPVSGCVLFPCNFAYYLPDDVQTRATLDTNLFCSLGSRDGSTIDRRSFDFDSSPTFPRDFVVGKWSKKN</sequence>
<dbReference type="AlphaFoldDB" id="A0AAN6YJ02"/>
<dbReference type="EMBL" id="MU858048">
    <property type="protein sequence ID" value="KAK4219328.1"/>
    <property type="molecule type" value="Genomic_DNA"/>
</dbReference>
<evidence type="ECO:0000313" key="3">
    <source>
        <dbReference type="Proteomes" id="UP001301769"/>
    </source>
</evidence>
<evidence type="ECO:0000313" key="2">
    <source>
        <dbReference type="EMBL" id="KAK4219328.1"/>
    </source>
</evidence>
<protein>
    <submittedName>
        <fullName evidence="2">DNase1 protein</fullName>
    </submittedName>
</protein>
<comment type="caution">
    <text evidence="2">The sequence shown here is derived from an EMBL/GenBank/DDBJ whole genome shotgun (WGS) entry which is preliminary data.</text>
</comment>
<dbReference type="Proteomes" id="UP001301769">
    <property type="component" value="Unassembled WGS sequence"/>
</dbReference>
<evidence type="ECO:0000256" key="1">
    <source>
        <dbReference type="SAM" id="SignalP"/>
    </source>
</evidence>
<keyword evidence="3" id="KW-1185">Reference proteome</keyword>
<reference evidence="2" key="2">
    <citation type="submission" date="2023-05" db="EMBL/GenBank/DDBJ databases">
        <authorList>
            <consortium name="Lawrence Berkeley National Laboratory"/>
            <person name="Steindorff A."/>
            <person name="Hensen N."/>
            <person name="Bonometti L."/>
            <person name="Westerberg I."/>
            <person name="Brannstrom I.O."/>
            <person name="Guillou S."/>
            <person name="Cros-Aarteil S."/>
            <person name="Calhoun S."/>
            <person name="Haridas S."/>
            <person name="Kuo A."/>
            <person name="Mondo S."/>
            <person name="Pangilinan J."/>
            <person name="Riley R."/>
            <person name="Labutti K."/>
            <person name="Andreopoulos B."/>
            <person name="Lipzen A."/>
            <person name="Chen C."/>
            <person name="Yanf M."/>
            <person name="Daum C."/>
            <person name="Ng V."/>
            <person name="Clum A."/>
            <person name="Ohm R."/>
            <person name="Martin F."/>
            <person name="Silar P."/>
            <person name="Natvig D."/>
            <person name="Lalanne C."/>
            <person name="Gautier V."/>
            <person name="Ament-Velasquez S.L."/>
            <person name="Kruys A."/>
            <person name="Hutchinson M.I."/>
            <person name="Powell A.J."/>
            <person name="Barry K."/>
            <person name="Miller A.N."/>
            <person name="Grigoriev I.V."/>
            <person name="Debuchy R."/>
            <person name="Gladieux P."/>
            <person name="Thoren M.H."/>
            <person name="Johannesson H."/>
        </authorList>
    </citation>
    <scope>NUCLEOTIDE SEQUENCE</scope>
    <source>
        <strain evidence="2">PSN293</strain>
    </source>
</reference>
<accession>A0AAN6YJ02</accession>
<reference evidence="2" key="1">
    <citation type="journal article" date="2023" name="Mol. Phylogenet. Evol.">
        <title>Genome-scale phylogeny and comparative genomics of the fungal order Sordariales.</title>
        <authorList>
            <person name="Hensen N."/>
            <person name="Bonometti L."/>
            <person name="Westerberg I."/>
            <person name="Brannstrom I.O."/>
            <person name="Guillou S."/>
            <person name="Cros-Aarteil S."/>
            <person name="Calhoun S."/>
            <person name="Haridas S."/>
            <person name="Kuo A."/>
            <person name="Mondo S."/>
            <person name="Pangilinan J."/>
            <person name="Riley R."/>
            <person name="LaButti K."/>
            <person name="Andreopoulos B."/>
            <person name="Lipzen A."/>
            <person name="Chen C."/>
            <person name="Yan M."/>
            <person name="Daum C."/>
            <person name="Ng V."/>
            <person name="Clum A."/>
            <person name="Steindorff A."/>
            <person name="Ohm R.A."/>
            <person name="Martin F."/>
            <person name="Silar P."/>
            <person name="Natvig D.O."/>
            <person name="Lalanne C."/>
            <person name="Gautier V."/>
            <person name="Ament-Velasquez S.L."/>
            <person name="Kruys A."/>
            <person name="Hutchinson M.I."/>
            <person name="Powell A.J."/>
            <person name="Barry K."/>
            <person name="Miller A.N."/>
            <person name="Grigoriev I.V."/>
            <person name="Debuchy R."/>
            <person name="Gladieux P."/>
            <person name="Hiltunen Thoren M."/>
            <person name="Johannesson H."/>
        </authorList>
    </citation>
    <scope>NUCLEOTIDE SEQUENCE</scope>
    <source>
        <strain evidence="2">PSN293</strain>
    </source>
</reference>
<gene>
    <name evidence="2" type="ORF">QBC37DRAFT_133898</name>
</gene>